<sequence>MLEIFKCENCGKIVMVIHDGDGQLVCCGKPMVQQKENTVDASLEKHVPVVEKSGGGILVKVGASPHPMEAAHYIDWIEVTTGPYLYVRGLKPGDKPEASFPVPSTDVKARAYCNLHGLWTNKPPK</sequence>
<name>A0A0W8F2Z5_9ZZZZ</name>
<evidence type="ECO:0000256" key="3">
    <source>
        <dbReference type="ARBA" id="ARBA00005941"/>
    </source>
</evidence>
<comment type="caution">
    <text evidence="10">The sequence shown here is derived from an EMBL/GenBank/DDBJ whole genome shotgun (WGS) entry which is preliminary data.</text>
</comment>
<dbReference type="GO" id="GO:0050605">
    <property type="term" value="F:superoxide reductase activity"/>
    <property type="evidence" value="ECO:0007669"/>
    <property type="project" value="UniProtKB-EC"/>
</dbReference>
<dbReference type="CDD" id="cd00974">
    <property type="entry name" value="DSRD"/>
    <property type="match status" value="1"/>
</dbReference>
<dbReference type="InterPro" id="IPR051233">
    <property type="entry name" value="Desulfoferrodoxin_SOR"/>
</dbReference>
<dbReference type="SUPFAM" id="SSF57802">
    <property type="entry name" value="Rubredoxin-like"/>
    <property type="match status" value="1"/>
</dbReference>
<dbReference type="CDD" id="cd03171">
    <property type="entry name" value="SORL_Dfx_classI"/>
    <property type="match status" value="1"/>
</dbReference>
<dbReference type="SUPFAM" id="SSF49367">
    <property type="entry name" value="Superoxide reductase-like"/>
    <property type="match status" value="1"/>
</dbReference>
<feature type="domain" description="Desulfoferrodoxin ferrous iron-binding" evidence="8">
    <location>
        <begin position="39"/>
        <end position="121"/>
    </location>
</feature>
<reference evidence="10" key="1">
    <citation type="journal article" date="2015" name="Proc. Natl. Acad. Sci. U.S.A.">
        <title>Networks of energetic and metabolic interactions define dynamics in microbial communities.</title>
        <authorList>
            <person name="Embree M."/>
            <person name="Liu J.K."/>
            <person name="Al-Bassam M.M."/>
            <person name="Zengler K."/>
        </authorList>
    </citation>
    <scope>NUCLEOTIDE SEQUENCE</scope>
</reference>
<keyword evidence="5" id="KW-0479">Metal-binding</keyword>
<dbReference type="NCBIfam" id="TIGR00332">
    <property type="entry name" value="neela_ferrous"/>
    <property type="match status" value="1"/>
</dbReference>
<dbReference type="InterPro" id="IPR002742">
    <property type="entry name" value="Desulfoferrodoxin_Fe-bd_dom"/>
</dbReference>
<dbReference type="Gene3D" id="2.20.28.100">
    <property type="entry name" value="Desulphoferrodoxin, N-terminal domain"/>
    <property type="match status" value="1"/>
</dbReference>
<evidence type="ECO:0000256" key="6">
    <source>
        <dbReference type="ARBA" id="ARBA00022982"/>
    </source>
</evidence>
<dbReference type="Pfam" id="PF06397">
    <property type="entry name" value="Desulfoferrod_N"/>
    <property type="match status" value="1"/>
</dbReference>
<dbReference type="GO" id="GO:0019430">
    <property type="term" value="P:removal of superoxide radicals"/>
    <property type="evidence" value="ECO:0007669"/>
    <property type="project" value="InterPro"/>
</dbReference>
<dbReference type="NCBIfam" id="TIGR00319">
    <property type="entry name" value="desulf_FeS4"/>
    <property type="match status" value="1"/>
</dbReference>
<dbReference type="InterPro" id="IPR004793">
    <property type="entry name" value="Desulfoferrodoxin_rbo"/>
</dbReference>
<feature type="domain" description="Desulfoferrodoxin N-terminal" evidence="9">
    <location>
        <begin position="2"/>
        <end position="32"/>
    </location>
</feature>
<proteinExistence type="inferred from homology"/>
<dbReference type="InterPro" id="IPR038094">
    <property type="entry name" value="Desulfoferrodoxin_N_sf"/>
</dbReference>
<dbReference type="PANTHER" id="PTHR36541">
    <property type="entry name" value="SUPEROXIDE REDUCTASE-RELATED"/>
    <property type="match status" value="1"/>
</dbReference>
<comment type="cofactor">
    <cofactor evidence="2">
        <name>Cu(2+)</name>
        <dbReference type="ChEBI" id="CHEBI:29036"/>
    </cofactor>
</comment>
<dbReference type="AlphaFoldDB" id="A0A0W8F2Z5"/>
<dbReference type="GO" id="GO:0005506">
    <property type="term" value="F:iron ion binding"/>
    <property type="evidence" value="ECO:0007669"/>
    <property type="project" value="InterPro"/>
</dbReference>
<dbReference type="PANTHER" id="PTHR36541:SF1">
    <property type="entry name" value="SUPEROXIDE REDUCTASE-RELATED"/>
    <property type="match status" value="1"/>
</dbReference>
<evidence type="ECO:0000256" key="7">
    <source>
        <dbReference type="ARBA" id="ARBA00023004"/>
    </source>
</evidence>
<dbReference type="Pfam" id="PF01880">
    <property type="entry name" value="Desulfoferrodox"/>
    <property type="match status" value="1"/>
</dbReference>
<dbReference type="EC" id="1.15.1.2" evidence="10"/>
<gene>
    <name evidence="10" type="ORF">ASZ90_015099</name>
</gene>
<keyword evidence="10" id="KW-0560">Oxidoreductase</keyword>
<evidence type="ECO:0000256" key="1">
    <source>
        <dbReference type="ARBA" id="ARBA00001965"/>
    </source>
</evidence>
<evidence type="ECO:0000256" key="5">
    <source>
        <dbReference type="ARBA" id="ARBA00022723"/>
    </source>
</evidence>
<protein>
    <submittedName>
        <fullName evidence="10">Superoxide reductase</fullName>
        <ecNumber evidence="10">1.15.1.2</ecNumber>
    </submittedName>
</protein>
<dbReference type="InterPro" id="IPR036073">
    <property type="entry name" value="Desulfoferrodoxin_Fe-bd_dom_sf"/>
</dbReference>
<organism evidence="10">
    <name type="scientific">hydrocarbon metagenome</name>
    <dbReference type="NCBI Taxonomy" id="938273"/>
    <lineage>
        <taxon>unclassified sequences</taxon>
        <taxon>metagenomes</taxon>
        <taxon>ecological metagenomes</taxon>
    </lineage>
</organism>
<dbReference type="NCBIfam" id="TIGR00320">
    <property type="entry name" value="dfx_rbo"/>
    <property type="match status" value="1"/>
</dbReference>
<evidence type="ECO:0000256" key="4">
    <source>
        <dbReference type="ARBA" id="ARBA00022448"/>
    </source>
</evidence>
<comment type="cofactor">
    <cofactor evidence="1">
        <name>Fe(3+)</name>
        <dbReference type="ChEBI" id="CHEBI:29034"/>
    </cofactor>
</comment>
<evidence type="ECO:0000256" key="2">
    <source>
        <dbReference type="ARBA" id="ARBA00001973"/>
    </source>
</evidence>
<dbReference type="EMBL" id="LNQE01001571">
    <property type="protein sequence ID" value="KUG15244.1"/>
    <property type="molecule type" value="Genomic_DNA"/>
</dbReference>
<dbReference type="InterPro" id="IPR004462">
    <property type="entry name" value="Desulfoferrodoxin_N"/>
</dbReference>
<keyword evidence="6" id="KW-0249">Electron transport</keyword>
<accession>A0A0W8F2Z5</accession>
<evidence type="ECO:0000259" key="8">
    <source>
        <dbReference type="Pfam" id="PF01880"/>
    </source>
</evidence>
<evidence type="ECO:0000313" key="10">
    <source>
        <dbReference type="EMBL" id="KUG15244.1"/>
    </source>
</evidence>
<comment type="similarity">
    <text evidence="3">Belongs to the desulfoferrodoxin family.</text>
</comment>
<evidence type="ECO:0000259" key="9">
    <source>
        <dbReference type="Pfam" id="PF06397"/>
    </source>
</evidence>
<keyword evidence="7" id="KW-0408">Iron</keyword>
<keyword evidence="4" id="KW-0813">Transport</keyword>
<dbReference type="Gene3D" id="2.60.40.730">
    <property type="entry name" value="SOR catalytic domain"/>
    <property type="match status" value="1"/>
</dbReference>